<dbReference type="InterPro" id="IPR020835">
    <property type="entry name" value="Catalase_sf"/>
</dbReference>
<dbReference type="KEGG" id="ache:ACHE_50813A"/>
<evidence type="ECO:0000256" key="4">
    <source>
        <dbReference type="ARBA" id="ARBA00023002"/>
    </source>
</evidence>
<dbReference type="PANTHER" id="PTHR11465:SF26">
    <property type="entry name" value="CATALASE 2"/>
    <property type="match status" value="1"/>
</dbReference>
<dbReference type="Gene3D" id="2.40.180.10">
    <property type="entry name" value="Catalase core domain"/>
    <property type="match status" value="1"/>
</dbReference>
<dbReference type="SUPFAM" id="SSF56634">
    <property type="entry name" value="Heme-dependent catalase-like"/>
    <property type="match status" value="1"/>
</dbReference>
<evidence type="ECO:0000259" key="7">
    <source>
        <dbReference type="SMART" id="SM01060"/>
    </source>
</evidence>
<dbReference type="GO" id="GO:0042744">
    <property type="term" value="P:hydrogen peroxide catabolic process"/>
    <property type="evidence" value="ECO:0007669"/>
    <property type="project" value="UniProtKB-KW"/>
</dbReference>
<organism evidence="8 9">
    <name type="scientific">Aspergillus chevalieri</name>
    <name type="common">Eurotium chevalieri</name>
    <dbReference type="NCBI Taxonomy" id="182096"/>
    <lineage>
        <taxon>Eukaryota</taxon>
        <taxon>Fungi</taxon>
        <taxon>Dikarya</taxon>
        <taxon>Ascomycota</taxon>
        <taxon>Pezizomycotina</taxon>
        <taxon>Eurotiomycetes</taxon>
        <taxon>Eurotiomycetidae</taxon>
        <taxon>Eurotiales</taxon>
        <taxon>Aspergillaceae</taxon>
        <taxon>Aspergillus</taxon>
        <taxon>Aspergillus subgen. Aspergillus</taxon>
    </lineage>
</organism>
<sequence>MNRSHKRHPQTHLPDPNMFWDFHVGNPEGFHELLHLFSDRGTPATLRHINAYSGHTYKFTTTDGCFKYVKIHIKPTQGVQNLTKEESVRIAGENPDFLIQDMFEAIERGDYPTWKVYVQVMGPEQAENYRWNIFDMTKVWPHQDFPLRQIGKLTLNRNPNNYFTDIEQAAFSPSNMVPGVAPSADPMLQARLFAYPDAARYRLGTNYQQLPTNAAKAPVYCPFQRDGSMNFSGNYGADPNYVCSSLKPAKFYQDIKGVGPKTLNVMTEHERWVGEVINFTTHVTDEDFVQPAALWEVIKKEPGHEERFFGNVAVHLSKVKSDRLRHEVYAYFSRISPDLGEGVKEATEGLVVS</sequence>
<dbReference type="InterPro" id="IPR011614">
    <property type="entry name" value="Catalase_core"/>
</dbReference>
<proteinExistence type="predicted"/>
<dbReference type="InterPro" id="IPR018028">
    <property type="entry name" value="Catalase"/>
</dbReference>
<keyword evidence="1" id="KW-0575">Peroxidase</keyword>
<evidence type="ECO:0000256" key="2">
    <source>
        <dbReference type="ARBA" id="ARBA00022617"/>
    </source>
</evidence>
<name>A0A7R7ZP69_ASPCH</name>
<evidence type="ECO:0000313" key="9">
    <source>
        <dbReference type="Proteomes" id="UP000637239"/>
    </source>
</evidence>
<dbReference type="EMBL" id="AP024420">
    <property type="protein sequence ID" value="BCR89615.1"/>
    <property type="molecule type" value="Genomic_DNA"/>
</dbReference>
<gene>
    <name evidence="8" type="ORF">ACHE_50813A</name>
</gene>
<dbReference type="PANTHER" id="PTHR11465">
    <property type="entry name" value="CATALASE"/>
    <property type="match status" value="1"/>
</dbReference>
<dbReference type="GO" id="GO:0005777">
    <property type="term" value="C:peroxisome"/>
    <property type="evidence" value="ECO:0007669"/>
    <property type="project" value="TreeGrafter"/>
</dbReference>
<dbReference type="PRINTS" id="PR00067">
    <property type="entry name" value="CATALASE"/>
</dbReference>
<dbReference type="SMART" id="SM01060">
    <property type="entry name" value="Catalase"/>
    <property type="match status" value="1"/>
</dbReference>
<keyword evidence="5" id="KW-0408">Iron</keyword>
<evidence type="ECO:0000256" key="5">
    <source>
        <dbReference type="ARBA" id="ARBA00023004"/>
    </source>
</evidence>
<dbReference type="GO" id="GO:0004096">
    <property type="term" value="F:catalase activity"/>
    <property type="evidence" value="ECO:0007669"/>
    <property type="project" value="UniProtKB-EC"/>
</dbReference>
<dbReference type="AlphaFoldDB" id="A0A7R7ZP69"/>
<reference evidence="8" key="1">
    <citation type="submission" date="2021-01" db="EMBL/GenBank/DDBJ databases">
        <authorList>
            <consortium name="Aspergillus chevalieri M1 genome sequencing consortium"/>
            <person name="Kazuki M."/>
            <person name="Futagami T."/>
        </authorList>
    </citation>
    <scope>NUCLEOTIDE SEQUENCE</scope>
    <source>
        <strain evidence="8">M1</strain>
    </source>
</reference>
<keyword evidence="9" id="KW-1185">Reference proteome</keyword>
<dbReference type="RefSeq" id="XP_043138137.1">
    <property type="nucleotide sequence ID" value="XM_043280571.1"/>
</dbReference>
<keyword evidence="2" id="KW-0349">Heme</keyword>
<evidence type="ECO:0000256" key="1">
    <source>
        <dbReference type="ARBA" id="ARBA00022559"/>
    </source>
</evidence>
<dbReference type="Pfam" id="PF06628">
    <property type="entry name" value="Catalase-rel"/>
    <property type="match status" value="1"/>
</dbReference>
<dbReference type="GO" id="GO:0020037">
    <property type="term" value="F:heme binding"/>
    <property type="evidence" value="ECO:0007669"/>
    <property type="project" value="InterPro"/>
</dbReference>
<accession>A0A7R7ZP69</accession>
<keyword evidence="3" id="KW-0479">Metal-binding</keyword>
<evidence type="ECO:0000256" key="3">
    <source>
        <dbReference type="ARBA" id="ARBA00022723"/>
    </source>
</evidence>
<dbReference type="GO" id="GO:0005739">
    <property type="term" value="C:mitochondrion"/>
    <property type="evidence" value="ECO:0007669"/>
    <property type="project" value="TreeGrafter"/>
</dbReference>
<keyword evidence="4" id="KW-0560">Oxidoreductase</keyword>
<protein>
    <recommendedName>
        <fullName evidence="7">Catalase core domain-containing protein</fullName>
    </recommendedName>
</protein>
<reference evidence="8" key="2">
    <citation type="submission" date="2021-02" db="EMBL/GenBank/DDBJ databases">
        <title>Aspergillus chevalieri M1 genome sequence.</title>
        <authorList>
            <person name="Kadooka C."/>
            <person name="Mori K."/>
            <person name="Futagami T."/>
        </authorList>
    </citation>
    <scope>NUCLEOTIDE SEQUENCE</scope>
    <source>
        <strain evidence="8">M1</strain>
    </source>
</reference>
<dbReference type="Proteomes" id="UP000637239">
    <property type="component" value="Chromosome 5"/>
</dbReference>
<dbReference type="GO" id="GO:0046872">
    <property type="term" value="F:metal ion binding"/>
    <property type="evidence" value="ECO:0007669"/>
    <property type="project" value="UniProtKB-KW"/>
</dbReference>
<evidence type="ECO:0000313" key="8">
    <source>
        <dbReference type="EMBL" id="BCR89615.1"/>
    </source>
</evidence>
<dbReference type="GeneID" id="66983973"/>
<dbReference type="Pfam" id="PF00199">
    <property type="entry name" value="Catalase"/>
    <property type="match status" value="1"/>
</dbReference>
<feature type="domain" description="Catalase core" evidence="7">
    <location>
        <begin position="1"/>
        <end position="250"/>
    </location>
</feature>
<dbReference type="PROSITE" id="PS51402">
    <property type="entry name" value="CATALASE_3"/>
    <property type="match status" value="1"/>
</dbReference>
<evidence type="ECO:0000256" key="6">
    <source>
        <dbReference type="ARBA" id="ARBA00023324"/>
    </source>
</evidence>
<dbReference type="InterPro" id="IPR010582">
    <property type="entry name" value="Catalase_immune_responsive"/>
</dbReference>
<keyword evidence="6" id="KW-0376">Hydrogen peroxide</keyword>
<dbReference type="GO" id="GO:0042542">
    <property type="term" value="P:response to hydrogen peroxide"/>
    <property type="evidence" value="ECO:0007669"/>
    <property type="project" value="TreeGrafter"/>
</dbReference>